<evidence type="ECO:0000256" key="1">
    <source>
        <dbReference type="ARBA" id="ARBA00006987"/>
    </source>
</evidence>
<dbReference type="PANTHER" id="PTHR42928:SF5">
    <property type="entry name" value="BLR1237 PROTEIN"/>
    <property type="match status" value="1"/>
</dbReference>
<dbReference type="AlphaFoldDB" id="A0A556AW15"/>
<protein>
    <submittedName>
        <fullName evidence="2">Tripartite tricarboxylate transporter substrate binding protein</fullName>
    </submittedName>
</protein>
<proteinExistence type="inferred from homology"/>
<dbReference type="SUPFAM" id="SSF53850">
    <property type="entry name" value="Periplasmic binding protein-like II"/>
    <property type="match status" value="1"/>
</dbReference>
<comment type="caution">
    <text evidence="2">The sequence shown here is derived from an EMBL/GenBank/DDBJ whole genome shotgun (WGS) entry which is preliminary data.</text>
</comment>
<sequence>MFSCRSRAYDPLRADRGAGLRRRIRDATRRLRMPFTTTRRTALKVLAGAALTTLHVRPFAQTKYPARPVQFVVPFPAGGATDIIGRVVAQALSTELGQPFVVENKAGAAGMLGVGSVARAPADGYTLVLGNISTHAISPALQPSIPYDAATQFEPLGMTGRIANVLVVRPSLGVRSVAELIDHARTNPDKLSYGSSGAGGTPHMSAELFKLRTETRMAHIPYKGGGPMLTDLLGGHVDLAFGNMPEFLPHIREGSLVPLGVTSAQRSSDLPEVPTIAEAGVQDYEVTSWFGLFAPAGLPGAIRDQLAGAIAQSQRSEAVTRTFAERGVLVDPLVGADFADYVAAQRRFWADFIKQSGIQADA</sequence>
<organism evidence="2 3">
    <name type="scientific">Verticiella sediminum</name>
    <dbReference type="NCBI Taxonomy" id="1247510"/>
    <lineage>
        <taxon>Bacteria</taxon>
        <taxon>Pseudomonadati</taxon>
        <taxon>Pseudomonadota</taxon>
        <taxon>Betaproteobacteria</taxon>
        <taxon>Burkholderiales</taxon>
        <taxon>Alcaligenaceae</taxon>
        <taxon>Verticiella</taxon>
    </lineage>
</organism>
<dbReference type="Proteomes" id="UP000318405">
    <property type="component" value="Unassembled WGS sequence"/>
</dbReference>
<dbReference type="EMBL" id="VLTJ01000011">
    <property type="protein sequence ID" value="TSH97114.1"/>
    <property type="molecule type" value="Genomic_DNA"/>
</dbReference>
<evidence type="ECO:0000313" key="3">
    <source>
        <dbReference type="Proteomes" id="UP000318405"/>
    </source>
</evidence>
<dbReference type="InterPro" id="IPR005064">
    <property type="entry name" value="BUG"/>
</dbReference>
<dbReference type="Pfam" id="PF03401">
    <property type="entry name" value="TctC"/>
    <property type="match status" value="1"/>
</dbReference>
<dbReference type="PIRSF" id="PIRSF017082">
    <property type="entry name" value="YflP"/>
    <property type="match status" value="1"/>
</dbReference>
<dbReference type="OrthoDB" id="8678477at2"/>
<accession>A0A556AW15</accession>
<keyword evidence="3" id="KW-1185">Reference proteome</keyword>
<reference evidence="2 3" key="1">
    <citation type="submission" date="2019-07" db="EMBL/GenBank/DDBJ databases">
        <title>Qingshengfaniella alkalisoli gen. nov., sp. nov., isolated from saline soil.</title>
        <authorList>
            <person name="Xu L."/>
            <person name="Huang X.-X."/>
            <person name="Sun J.-Q."/>
        </authorList>
    </citation>
    <scope>NUCLEOTIDE SEQUENCE [LARGE SCALE GENOMIC DNA]</scope>
    <source>
        <strain evidence="2 3">DSM 27279</strain>
    </source>
</reference>
<gene>
    <name evidence="2" type="ORF">FOZ76_07290</name>
</gene>
<dbReference type="CDD" id="cd13578">
    <property type="entry name" value="PBP2_Bug27"/>
    <property type="match status" value="1"/>
</dbReference>
<dbReference type="PANTHER" id="PTHR42928">
    <property type="entry name" value="TRICARBOXYLATE-BINDING PROTEIN"/>
    <property type="match status" value="1"/>
</dbReference>
<dbReference type="Gene3D" id="3.40.190.10">
    <property type="entry name" value="Periplasmic binding protein-like II"/>
    <property type="match status" value="1"/>
</dbReference>
<dbReference type="Gene3D" id="3.40.190.150">
    <property type="entry name" value="Bordetella uptake gene, domain 1"/>
    <property type="match status" value="1"/>
</dbReference>
<name>A0A556AW15_9BURK</name>
<comment type="similarity">
    <text evidence="1">Belongs to the UPF0065 (bug) family.</text>
</comment>
<evidence type="ECO:0000313" key="2">
    <source>
        <dbReference type="EMBL" id="TSH97114.1"/>
    </source>
</evidence>
<dbReference type="InterPro" id="IPR042100">
    <property type="entry name" value="Bug_dom1"/>
</dbReference>